<organism evidence="1 2">
    <name type="scientific">Tenuifilum thalassicum</name>
    <dbReference type="NCBI Taxonomy" id="2590900"/>
    <lineage>
        <taxon>Bacteria</taxon>
        <taxon>Pseudomonadati</taxon>
        <taxon>Bacteroidota</taxon>
        <taxon>Bacteroidia</taxon>
        <taxon>Bacteroidales</taxon>
        <taxon>Tenuifilaceae</taxon>
        <taxon>Tenuifilum</taxon>
    </lineage>
</organism>
<sequence length="369" mass="41297">MRRILFVIAFVNLLASEVVLSQDFKNSIDLRFRTGFIVPHHGYMKYFITENVTGFQLNYGIQTSGKKLWHWEYNFPVVGVGLHHSGLGNESLYGSLTGLYFFINREFLNKDSRFNIGNTLSVGLSYASKWHDRVSNRENMVLGTPINVFFQYEVNASYRISRKHLVSMSLGVAHASNGSVKEPNLGFNILTSALSYRYLFGKKLLKPVEKPADDTPYSVLNLAFFGSEKAIDGFTGKQYGILGLSMEKLYRVAPLSMLGAELCIYSDGSIPDLMVDKNDNSINPKASDKVAISLNATYLLSFGRVSMAFQPGIYLKNGFYGLAGVTNKAGLRVMLNKTLQLSVAIKAHWLAQADFIEVGLRYSVEKHEK</sequence>
<dbReference type="Pfam" id="PF09411">
    <property type="entry name" value="PagL"/>
    <property type="match status" value="1"/>
</dbReference>
<accession>A0A7D4BKY4</accession>
<dbReference type="InterPro" id="IPR018550">
    <property type="entry name" value="Lipid-A_deacylase-rel"/>
</dbReference>
<gene>
    <name evidence="1" type="ORF">FHG85_09850</name>
</gene>
<dbReference type="KEGG" id="ttz:FHG85_09850"/>
<dbReference type="Gene3D" id="2.40.160.20">
    <property type="match status" value="1"/>
</dbReference>
<dbReference type="RefSeq" id="WP_173075396.1">
    <property type="nucleotide sequence ID" value="NZ_CP041345.1"/>
</dbReference>
<name>A0A7D4BKY4_9BACT</name>
<dbReference type="Proteomes" id="UP000500961">
    <property type="component" value="Chromosome"/>
</dbReference>
<reference evidence="1 2" key="1">
    <citation type="submission" date="2019-07" db="EMBL/GenBank/DDBJ databases">
        <title>Thalassofilum flectens gen. nov., sp. nov., a novel moderate thermophilic anaerobe from a shallow sea hot spring in Kunashir Island (Russia), representing a new family in the order Bacteroidales, and proposal of Thalassofilacea fam. nov.</title>
        <authorList>
            <person name="Kochetkova T.V."/>
            <person name="Podosokorskaya O.A."/>
            <person name="Novikov A."/>
            <person name="Elcheninov A.G."/>
            <person name="Toshchakov S.V."/>
            <person name="Kublanov I.V."/>
        </authorList>
    </citation>
    <scope>NUCLEOTIDE SEQUENCE [LARGE SCALE GENOMIC DNA]</scope>
    <source>
        <strain evidence="1 2">38-H</strain>
    </source>
</reference>
<proteinExistence type="predicted"/>
<keyword evidence="1" id="KW-0378">Hydrolase</keyword>
<dbReference type="EMBL" id="CP041345">
    <property type="protein sequence ID" value="QKG80559.1"/>
    <property type="molecule type" value="Genomic_DNA"/>
</dbReference>
<keyword evidence="2" id="KW-1185">Reference proteome</keyword>
<evidence type="ECO:0000313" key="1">
    <source>
        <dbReference type="EMBL" id="QKG80559.1"/>
    </source>
</evidence>
<evidence type="ECO:0000313" key="2">
    <source>
        <dbReference type="Proteomes" id="UP000500961"/>
    </source>
</evidence>
<dbReference type="AlphaFoldDB" id="A0A7D4BKY4"/>
<dbReference type="GO" id="GO:0016787">
    <property type="term" value="F:hydrolase activity"/>
    <property type="evidence" value="ECO:0007669"/>
    <property type="project" value="UniProtKB-KW"/>
</dbReference>
<protein>
    <submittedName>
        <fullName evidence="1">Acyloxyacyl hydrolase</fullName>
    </submittedName>
</protein>